<sequence>MLDWRDGQWCRLHSQLDIWIKPVIFAIAISQDLIRLLKRPAQPPRETHAAGFTGIFSLKCAEAAAGANAATTWRYCAENGMVVGAVSFSLRLSTTTRWTENTFEDISGFHIKLRSKRVQGPHLRHMATPAAGVPFHRGTTRRTAGANSAGRNTREALMNVENSAKGDPLGRLTT</sequence>
<evidence type="ECO:0000256" key="1">
    <source>
        <dbReference type="SAM" id="MobiDB-lite"/>
    </source>
</evidence>
<proteinExistence type="predicted"/>
<dbReference type="EMBL" id="KQ964255">
    <property type="protein sequence ID" value="KXJ89353.1"/>
    <property type="molecule type" value="Genomic_DNA"/>
</dbReference>
<organism evidence="2 3">
    <name type="scientific">Microdochium bolleyi</name>
    <dbReference type="NCBI Taxonomy" id="196109"/>
    <lineage>
        <taxon>Eukaryota</taxon>
        <taxon>Fungi</taxon>
        <taxon>Dikarya</taxon>
        <taxon>Ascomycota</taxon>
        <taxon>Pezizomycotina</taxon>
        <taxon>Sordariomycetes</taxon>
        <taxon>Xylariomycetidae</taxon>
        <taxon>Xylariales</taxon>
        <taxon>Microdochiaceae</taxon>
        <taxon>Microdochium</taxon>
    </lineage>
</organism>
<evidence type="ECO:0000313" key="2">
    <source>
        <dbReference type="EMBL" id="KXJ89353.1"/>
    </source>
</evidence>
<dbReference type="AlphaFoldDB" id="A0A136IWS6"/>
<reference evidence="3" key="1">
    <citation type="submission" date="2016-02" db="EMBL/GenBank/DDBJ databases">
        <title>Draft genome sequence of Microdochium bolleyi, a fungal endophyte of beachgrass.</title>
        <authorList>
            <consortium name="DOE Joint Genome Institute"/>
            <person name="David A.S."/>
            <person name="May G."/>
            <person name="Haridas S."/>
            <person name="Lim J."/>
            <person name="Wang M."/>
            <person name="Labutti K."/>
            <person name="Lipzen A."/>
            <person name="Barry K."/>
            <person name="Grigoriev I.V."/>
        </authorList>
    </citation>
    <scope>NUCLEOTIDE SEQUENCE [LARGE SCALE GENOMIC DNA]</scope>
    <source>
        <strain evidence="3">J235TASD1</strain>
    </source>
</reference>
<feature type="region of interest" description="Disordered" evidence="1">
    <location>
        <begin position="132"/>
        <end position="152"/>
    </location>
</feature>
<name>A0A136IWS6_9PEZI</name>
<dbReference type="Proteomes" id="UP000070501">
    <property type="component" value="Unassembled WGS sequence"/>
</dbReference>
<accession>A0A136IWS6</accession>
<evidence type="ECO:0000313" key="3">
    <source>
        <dbReference type="Proteomes" id="UP000070501"/>
    </source>
</evidence>
<feature type="compositionally biased region" description="Polar residues" evidence="1">
    <location>
        <begin position="141"/>
        <end position="151"/>
    </location>
</feature>
<gene>
    <name evidence="2" type="ORF">Micbo1qcDRAFT_177222</name>
</gene>
<protein>
    <submittedName>
        <fullName evidence="2">Uncharacterized protein</fullName>
    </submittedName>
</protein>
<dbReference type="InParanoid" id="A0A136IWS6"/>
<keyword evidence="3" id="KW-1185">Reference proteome</keyword>